<evidence type="ECO:0000313" key="3">
    <source>
        <dbReference type="Proteomes" id="UP000434052"/>
    </source>
</evidence>
<protein>
    <submittedName>
        <fullName evidence="2">Glycosyltransferase family 2 protein</fullName>
    </submittedName>
</protein>
<organism evidence="2 3">
    <name type="scientific">Oceanidesulfovibrio marinus</name>
    <dbReference type="NCBI Taxonomy" id="370038"/>
    <lineage>
        <taxon>Bacteria</taxon>
        <taxon>Pseudomonadati</taxon>
        <taxon>Thermodesulfobacteriota</taxon>
        <taxon>Desulfovibrionia</taxon>
        <taxon>Desulfovibrionales</taxon>
        <taxon>Desulfovibrionaceae</taxon>
        <taxon>Oceanidesulfovibrio</taxon>
    </lineage>
</organism>
<reference evidence="2 3" key="1">
    <citation type="submission" date="2018-06" db="EMBL/GenBank/DDBJ databases">
        <title>Complete genome of Desulfovibrio marinus P48SEP.</title>
        <authorList>
            <person name="Crispim J.S."/>
            <person name="Vidigal P.M.P."/>
            <person name="Silva L.C.F."/>
            <person name="Araujo L.C."/>
            <person name="Laguardia C.N."/>
            <person name="Dias R.S."/>
            <person name="Sousa M.P."/>
            <person name="Paula S.O."/>
            <person name="Silva C."/>
        </authorList>
    </citation>
    <scope>NUCLEOTIDE SEQUENCE [LARGE SCALE GENOMIC DNA]</scope>
    <source>
        <strain evidence="2 3">P48SEP</strain>
    </source>
</reference>
<dbReference type="InterPro" id="IPR029044">
    <property type="entry name" value="Nucleotide-diphossugar_trans"/>
</dbReference>
<dbReference type="InterPro" id="IPR001173">
    <property type="entry name" value="Glyco_trans_2-like"/>
</dbReference>
<dbReference type="PANTHER" id="PTHR43179:SF7">
    <property type="entry name" value="RHAMNOSYLTRANSFERASE WBBL"/>
    <property type="match status" value="1"/>
</dbReference>
<accession>A0A6P1ZLP0</accession>
<evidence type="ECO:0000259" key="1">
    <source>
        <dbReference type="Pfam" id="PF00535"/>
    </source>
</evidence>
<dbReference type="AlphaFoldDB" id="A0A6P1ZLP0"/>
<gene>
    <name evidence="2" type="ORF">DQK91_01865</name>
</gene>
<dbReference type="EMBL" id="QMIF01000001">
    <property type="protein sequence ID" value="TVM36692.1"/>
    <property type="molecule type" value="Genomic_DNA"/>
</dbReference>
<comment type="caution">
    <text evidence="2">The sequence shown here is derived from an EMBL/GenBank/DDBJ whole genome shotgun (WGS) entry which is preliminary data.</text>
</comment>
<dbReference type="RefSeq" id="WP_144233741.1">
    <property type="nucleotide sequence ID" value="NZ_QMIF01000001.1"/>
</dbReference>
<feature type="domain" description="Glycosyltransferase 2-like" evidence="1">
    <location>
        <begin position="8"/>
        <end position="138"/>
    </location>
</feature>
<dbReference type="Proteomes" id="UP000434052">
    <property type="component" value="Unassembled WGS sequence"/>
</dbReference>
<name>A0A6P1ZLP0_9BACT</name>
<sequence length="415" mass="44602">MHTPPLTFVIPAYGQWPRTSACLESIAAHVPPSQCEVVLVDDCSPDETQSGAAALGPALFGERFTLLRNETNRGFAASVNLGAAQARGLRLFLLNNDTVLPANPVPACLAALDGDPSLAGVGPILTYSDGPDARIQHLGVAVPYALKCVHLYALFPAGHSVTRRQRRLQVITAAALCMDRGLFLEHGGLHAGFVNGMEDIDLCARLSHAGYGFTVTPKATVVHAEHASPGRFNREAANDALLHSRAAGLLHPDMAALAAEDGYALHLTAWLDPYLLPEGARLAELDATGPDDPHAILETLEQEPCWPLGYDRLEAAYRKRGEWSRALAAAVRRSAFLPSQDAYRAILDLASRAGDTARADDASRRLADTTRMLARPEGLRQTALAALEQARESGDARLSTAFKQWFAANARTFRP</sequence>
<dbReference type="SUPFAM" id="SSF53448">
    <property type="entry name" value="Nucleotide-diphospho-sugar transferases"/>
    <property type="match status" value="1"/>
</dbReference>
<dbReference type="PANTHER" id="PTHR43179">
    <property type="entry name" value="RHAMNOSYLTRANSFERASE WBBL"/>
    <property type="match status" value="1"/>
</dbReference>
<dbReference type="GO" id="GO:0016740">
    <property type="term" value="F:transferase activity"/>
    <property type="evidence" value="ECO:0007669"/>
    <property type="project" value="UniProtKB-KW"/>
</dbReference>
<dbReference type="Gene3D" id="3.90.550.10">
    <property type="entry name" value="Spore Coat Polysaccharide Biosynthesis Protein SpsA, Chain A"/>
    <property type="match status" value="1"/>
</dbReference>
<evidence type="ECO:0000313" key="2">
    <source>
        <dbReference type="EMBL" id="TVM36692.1"/>
    </source>
</evidence>
<proteinExistence type="predicted"/>
<dbReference type="OrthoDB" id="9783791at2"/>
<keyword evidence="2" id="KW-0808">Transferase</keyword>
<dbReference type="Pfam" id="PF00535">
    <property type="entry name" value="Glycos_transf_2"/>
    <property type="match status" value="1"/>
</dbReference>